<organism evidence="10 11">
    <name type="scientific">Talaromyces rugulosus</name>
    <name type="common">Penicillium rugulosum</name>
    <dbReference type="NCBI Taxonomy" id="121627"/>
    <lineage>
        <taxon>Eukaryota</taxon>
        <taxon>Fungi</taxon>
        <taxon>Dikarya</taxon>
        <taxon>Ascomycota</taxon>
        <taxon>Pezizomycotina</taxon>
        <taxon>Eurotiomycetes</taxon>
        <taxon>Eurotiomycetidae</taxon>
        <taxon>Eurotiales</taxon>
        <taxon>Trichocomaceae</taxon>
        <taxon>Talaromyces</taxon>
        <taxon>Talaromyces sect. Islandici</taxon>
    </lineage>
</organism>
<dbReference type="Proteomes" id="UP000509510">
    <property type="component" value="Chromosome I"/>
</dbReference>
<gene>
    <name evidence="10" type="ORF">TRUGW13939_00238</name>
</gene>
<evidence type="ECO:0000256" key="3">
    <source>
        <dbReference type="ARBA" id="ARBA00022617"/>
    </source>
</evidence>
<feature type="binding site" description="axial binding residue" evidence="8">
    <location>
        <position position="490"/>
    </location>
    <ligand>
        <name>heme</name>
        <dbReference type="ChEBI" id="CHEBI:30413"/>
    </ligand>
    <ligandPart>
        <name>Fe</name>
        <dbReference type="ChEBI" id="CHEBI:18248"/>
    </ligandPart>
</feature>
<evidence type="ECO:0000256" key="8">
    <source>
        <dbReference type="PIRSR" id="PIRSR602403-1"/>
    </source>
</evidence>
<evidence type="ECO:0000256" key="7">
    <source>
        <dbReference type="ARBA" id="ARBA00023033"/>
    </source>
</evidence>
<dbReference type="GO" id="GO:0005506">
    <property type="term" value="F:iron ion binding"/>
    <property type="evidence" value="ECO:0007669"/>
    <property type="project" value="InterPro"/>
</dbReference>
<dbReference type="CDD" id="cd11041">
    <property type="entry name" value="CYP503A1-like"/>
    <property type="match status" value="1"/>
</dbReference>
<dbReference type="GO" id="GO:0004497">
    <property type="term" value="F:monooxygenase activity"/>
    <property type="evidence" value="ECO:0007669"/>
    <property type="project" value="UniProtKB-KW"/>
</dbReference>
<evidence type="ECO:0000256" key="5">
    <source>
        <dbReference type="ARBA" id="ARBA00023002"/>
    </source>
</evidence>
<feature type="transmembrane region" description="Helical" evidence="9">
    <location>
        <begin position="12"/>
        <end position="34"/>
    </location>
</feature>
<evidence type="ECO:0008006" key="12">
    <source>
        <dbReference type="Google" id="ProtNLM"/>
    </source>
</evidence>
<dbReference type="SUPFAM" id="SSF48264">
    <property type="entry name" value="Cytochrome P450"/>
    <property type="match status" value="1"/>
</dbReference>
<evidence type="ECO:0000313" key="11">
    <source>
        <dbReference type="Proteomes" id="UP000509510"/>
    </source>
</evidence>
<sequence>MAPATAFLMDHIPYALALALLGLYLAQLVIANLIRNRVQEKQWAEVESKLETVGASRGPFRWTRRFTSAVFSMPSTATAGYNKFCKALNRPFVLPTTWTGRAIVVAPPSALHKLMTRPDKGLAGTGSDITHIIGLIEAIQLPYIISDPDIYMNALHFDVVRRQMTKKHMPFFAAMTADEIEAAFGDIWGTSKEWTTINGWDMCGRIIARTAERMMLGLPWGRDETLLEASRLYANSVLLGGAVMNCFPPFLRGVAGPLIALRAKYYQKRCVKILIPIIEERMAIYRGEKKVEEVPEDFIQWLIATCDKDGPHQMFADRIANRLIALMTPLIFAVCYVFAHTVLDIYGNPDREEFIQGLEDEAKRVSSLHNGLATAEAVDELYRFDSAIRESMRKSDVSVTSLHRDVTSGEMDLGNGIIIGEGVRVGFPTQNIHMDPDNYHEPGRYDAFRFSRPFEGIDEASRKTDEAPERELITTPTQSFLPLGYGRHACPGRWFAANTMKQALAFIVMNYDLELIGKPIKRQSLLNTMVPPVDAQIRIRRKS</sequence>
<evidence type="ECO:0000256" key="9">
    <source>
        <dbReference type="SAM" id="Phobius"/>
    </source>
</evidence>
<keyword evidence="9" id="KW-1133">Transmembrane helix</keyword>
<keyword evidence="9" id="KW-0472">Membrane</keyword>
<keyword evidence="6 8" id="KW-0408">Iron</keyword>
<dbReference type="Gene3D" id="1.10.630.10">
    <property type="entry name" value="Cytochrome P450"/>
    <property type="match status" value="1"/>
</dbReference>
<accession>A0A7H8QHV7</accession>
<dbReference type="EMBL" id="CP055898">
    <property type="protein sequence ID" value="QKX53162.1"/>
    <property type="molecule type" value="Genomic_DNA"/>
</dbReference>
<keyword evidence="9" id="KW-0812">Transmembrane</keyword>
<dbReference type="PANTHER" id="PTHR46206:SF1">
    <property type="entry name" value="P450, PUTATIVE (EUROFUNG)-RELATED"/>
    <property type="match status" value="1"/>
</dbReference>
<proteinExistence type="inferred from homology"/>
<evidence type="ECO:0000256" key="4">
    <source>
        <dbReference type="ARBA" id="ARBA00022723"/>
    </source>
</evidence>
<keyword evidence="11" id="KW-1185">Reference proteome</keyword>
<dbReference type="InterPro" id="IPR036396">
    <property type="entry name" value="Cyt_P450_sf"/>
</dbReference>
<dbReference type="InterPro" id="IPR002403">
    <property type="entry name" value="Cyt_P450_E_grp-IV"/>
</dbReference>
<dbReference type="GO" id="GO:0016705">
    <property type="term" value="F:oxidoreductase activity, acting on paired donors, with incorporation or reduction of molecular oxygen"/>
    <property type="evidence" value="ECO:0007669"/>
    <property type="project" value="InterPro"/>
</dbReference>
<keyword evidence="7" id="KW-0503">Monooxygenase</keyword>
<dbReference type="AlphaFoldDB" id="A0A7H8QHV7"/>
<evidence type="ECO:0000256" key="6">
    <source>
        <dbReference type="ARBA" id="ARBA00023004"/>
    </source>
</evidence>
<keyword evidence="4 8" id="KW-0479">Metal-binding</keyword>
<feature type="transmembrane region" description="Helical" evidence="9">
    <location>
        <begin position="323"/>
        <end position="343"/>
    </location>
</feature>
<dbReference type="KEGG" id="trg:TRUGW13939_00238"/>
<dbReference type="RefSeq" id="XP_035339341.1">
    <property type="nucleotide sequence ID" value="XM_035483448.1"/>
</dbReference>
<dbReference type="InterPro" id="IPR001128">
    <property type="entry name" value="Cyt_P450"/>
</dbReference>
<dbReference type="GO" id="GO:0020037">
    <property type="term" value="F:heme binding"/>
    <property type="evidence" value="ECO:0007669"/>
    <property type="project" value="InterPro"/>
</dbReference>
<dbReference type="PRINTS" id="PR00465">
    <property type="entry name" value="EP450IV"/>
</dbReference>
<evidence type="ECO:0000313" key="10">
    <source>
        <dbReference type="EMBL" id="QKX53162.1"/>
    </source>
</evidence>
<dbReference type="GeneID" id="55987753"/>
<keyword evidence="3 8" id="KW-0349">Heme</keyword>
<evidence type="ECO:0000256" key="1">
    <source>
        <dbReference type="ARBA" id="ARBA00001971"/>
    </source>
</evidence>
<dbReference type="PANTHER" id="PTHR46206">
    <property type="entry name" value="CYTOCHROME P450"/>
    <property type="match status" value="1"/>
</dbReference>
<evidence type="ECO:0000256" key="2">
    <source>
        <dbReference type="ARBA" id="ARBA00010617"/>
    </source>
</evidence>
<comment type="cofactor">
    <cofactor evidence="1 8">
        <name>heme</name>
        <dbReference type="ChEBI" id="CHEBI:30413"/>
    </cofactor>
</comment>
<name>A0A7H8QHV7_TALRU</name>
<keyword evidence="5" id="KW-0560">Oxidoreductase</keyword>
<comment type="similarity">
    <text evidence="2">Belongs to the cytochrome P450 family.</text>
</comment>
<reference evidence="11" key="1">
    <citation type="submission" date="2020-06" db="EMBL/GenBank/DDBJ databases">
        <title>A chromosome-scale genome assembly of Talaromyces rugulosus W13939.</title>
        <authorList>
            <person name="Wang B."/>
            <person name="Guo L."/>
            <person name="Ye K."/>
            <person name="Wang L."/>
        </authorList>
    </citation>
    <scope>NUCLEOTIDE SEQUENCE [LARGE SCALE GENOMIC DNA]</scope>
    <source>
        <strain evidence="11">W13939</strain>
    </source>
</reference>
<dbReference type="OrthoDB" id="1844152at2759"/>
<protein>
    <recommendedName>
        <fullName evidence="12">Cytochrome P450</fullName>
    </recommendedName>
</protein>
<dbReference type="Pfam" id="PF00067">
    <property type="entry name" value="p450"/>
    <property type="match status" value="1"/>
</dbReference>